<reference evidence="2 3" key="1">
    <citation type="journal article" date="2015" name="Antonie Van Leeuwenhoek">
        <title>A phylogenomic and molecular marker based taxonomic framework for the order Xanthomonadales: proposal to transfer the families Algiphilaceae and Solimonadaceae to the order Nevskiales ord. nov. and to create a new family within the order Xanthomonadales, the family Rhodanobacteraceae fam. nov., containing the genus Rhodanobacter and its closest relatives.</title>
        <authorList>
            <person name="Naushad S."/>
            <person name="Adeolu M."/>
            <person name="Wong S."/>
            <person name="Sohail M."/>
            <person name="Schellhorn H.E."/>
            <person name="Gupta R.S."/>
        </authorList>
    </citation>
    <scope>NUCLEOTIDE SEQUENCE [LARGE SCALE GENOMIC DNA]</scope>
    <source>
        <strain evidence="2 3">DSM 16301</strain>
    </source>
</reference>
<dbReference type="PANTHER" id="PTHR43617:SF34">
    <property type="entry name" value="PUTATIVE-RELATED"/>
    <property type="match status" value="1"/>
</dbReference>
<organism evidence="2 3">
    <name type="scientific">Dyella japonica DSM 16301</name>
    <dbReference type="NCBI Taxonomy" id="1440762"/>
    <lineage>
        <taxon>Bacteria</taxon>
        <taxon>Pseudomonadati</taxon>
        <taxon>Pseudomonadota</taxon>
        <taxon>Gammaproteobacteria</taxon>
        <taxon>Lysobacterales</taxon>
        <taxon>Rhodanobacteraceae</taxon>
        <taxon>Dyella</taxon>
    </lineage>
</organism>
<dbReference type="AlphaFoldDB" id="A0A0G9H153"/>
<evidence type="ECO:0000313" key="2">
    <source>
        <dbReference type="EMBL" id="KLD63570.1"/>
    </source>
</evidence>
<dbReference type="CDD" id="cd04301">
    <property type="entry name" value="NAT_SF"/>
    <property type="match status" value="1"/>
</dbReference>
<dbReference type="STRING" id="1440762.Y882_11415"/>
<dbReference type="InterPro" id="IPR000182">
    <property type="entry name" value="GNAT_dom"/>
</dbReference>
<dbReference type="PATRIC" id="fig|1440762.4.peg.1783"/>
<dbReference type="PANTHER" id="PTHR43617">
    <property type="entry name" value="L-AMINO ACID N-ACETYLTRANSFERASE"/>
    <property type="match status" value="1"/>
</dbReference>
<dbReference type="OrthoDB" id="8304386at2"/>
<proteinExistence type="predicted"/>
<dbReference type="InterPro" id="IPR050276">
    <property type="entry name" value="MshD_Acetyltransferase"/>
</dbReference>
<dbReference type="Pfam" id="PF00583">
    <property type="entry name" value="Acetyltransf_1"/>
    <property type="match status" value="1"/>
</dbReference>
<dbReference type="SUPFAM" id="SSF55729">
    <property type="entry name" value="Acyl-CoA N-acyltransferases (Nat)"/>
    <property type="match status" value="1"/>
</dbReference>
<protein>
    <recommendedName>
        <fullName evidence="1">N-acetyltransferase domain-containing protein</fullName>
    </recommendedName>
</protein>
<gene>
    <name evidence="2" type="ORF">Y882_11415</name>
</gene>
<dbReference type="RefSeq" id="WP_046971991.1">
    <property type="nucleotide sequence ID" value="NZ_JPLA01000027.1"/>
</dbReference>
<dbReference type="GO" id="GO:0016747">
    <property type="term" value="F:acyltransferase activity, transferring groups other than amino-acyl groups"/>
    <property type="evidence" value="ECO:0007669"/>
    <property type="project" value="InterPro"/>
</dbReference>
<dbReference type="EMBL" id="JPLA01000027">
    <property type="protein sequence ID" value="KLD63570.1"/>
    <property type="molecule type" value="Genomic_DNA"/>
</dbReference>
<evidence type="ECO:0000313" key="3">
    <source>
        <dbReference type="Proteomes" id="UP000035481"/>
    </source>
</evidence>
<dbReference type="Gene3D" id="3.40.630.30">
    <property type="match status" value="1"/>
</dbReference>
<dbReference type="Proteomes" id="UP000035481">
    <property type="component" value="Unassembled WGS sequence"/>
</dbReference>
<dbReference type="PROSITE" id="PS51186">
    <property type="entry name" value="GNAT"/>
    <property type="match status" value="1"/>
</dbReference>
<name>A0A0G9H153_9GAMM</name>
<feature type="domain" description="N-acetyltransferase" evidence="1">
    <location>
        <begin position="7"/>
        <end position="165"/>
    </location>
</feature>
<sequence length="165" mass="18204">MSDRPDIRVVPADATRYPTLLQLHVHEPQRDFVGPIAVSLADAMLCEDSEAMAILCDDEPIGFYRIEKKPRSIADMDFEKPTLGLRSFFIDARWQGQGLGTLALAAVMRDLAHRHPGARNVVLTVNVRNTSALALYRRAGFRETGGLYHGGRSGPQHVMLGALPL</sequence>
<accession>A0A0G9H153</accession>
<dbReference type="InterPro" id="IPR016181">
    <property type="entry name" value="Acyl_CoA_acyltransferase"/>
</dbReference>
<comment type="caution">
    <text evidence="2">The sequence shown here is derived from an EMBL/GenBank/DDBJ whole genome shotgun (WGS) entry which is preliminary data.</text>
</comment>
<evidence type="ECO:0000259" key="1">
    <source>
        <dbReference type="PROSITE" id="PS51186"/>
    </source>
</evidence>